<reference evidence="2" key="1">
    <citation type="journal article" date="2020" name="mSystems">
        <title>Genome- and Community-Level Interaction Insights into Carbon Utilization and Element Cycling Functions of Hydrothermarchaeota in Hydrothermal Sediment.</title>
        <authorList>
            <person name="Zhou Z."/>
            <person name="Liu Y."/>
            <person name="Xu W."/>
            <person name="Pan J."/>
            <person name="Luo Z.H."/>
            <person name="Li M."/>
        </authorList>
    </citation>
    <scope>NUCLEOTIDE SEQUENCE [LARGE SCALE GENOMIC DNA]</scope>
    <source>
        <strain evidence="2">SpSt-743</strain>
    </source>
</reference>
<feature type="domain" description="Peptidase M24" evidence="1">
    <location>
        <begin position="149"/>
        <end position="359"/>
    </location>
</feature>
<dbReference type="InterPro" id="IPR036005">
    <property type="entry name" value="Creatinase/aminopeptidase-like"/>
</dbReference>
<comment type="caution">
    <text evidence="2">The sequence shown here is derived from an EMBL/GenBank/DDBJ whole genome shotgun (WGS) entry which is preliminary data.</text>
</comment>
<gene>
    <name evidence="2" type="ORF">ENV26_00470</name>
</gene>
<dbReference type="GO" id="GO:0004177">
    <property type="term" value="F:aminopeptidase activity"/>
    <property type="evidence" value="ECO:0007669"/>
    <property type="project" value="UniProtKB-KW"/>
</dbReference>
<organism evidence="2">
    <name type="scientific">Thermus tengchongensis</name>
    <dbReference type="NCBI Taxonomy" id="1214928"/>
    <lineage>
        <taxon>Bacteria</taxon>
        <taxon>Thermotogati</taxon>
        <taxon>Deinococcota</taxon>
        <taxon>Deinococci</taxon>
        <taxon>Thermales</taxon>
        <taxon>Thermaceae</taxon>
        <taxon>Thermus</taxon>
    </lineage>
</organism>
<proteinExistence type="predicted"/>
<evidence type="ECO:0000259" key="1">
    <source>
        <dbReference type="Pfam" id="PF00557"/>
    </source>
</evidence>
<dbReference type="Pfam" id="PF00557">
    <property type="entry name" value="Peptidase_M24"/>
    <property type="match status" value="1"/>
</dbReference>
<dbReference type="Gene3D" id="3.90.230.10">
    <property type="entry name" value="Creatinase/methionine aminopeptidase superfamily"/>
    <property type="match status" value="1"/>
</dbReference>
<dbReference type="EMBL" id="DTFR01000029">
    <property type="protein sequence ID" value="HHS37499.1"/>
    <property type="molecule type" value="Genomic_DNA"/>
</dbReference>
<dbReference type="InterPro" id="IPR000994">
    <property type="entry name" value="Pept_M24"/>
</dbReference>
<keyword evidence="2" id="KW-0031">Aminopeptidase</keyword>
<keyword evidence="2" id="KW-0645">Protease</keyword>
<dbReference type="PANTHER" id="PTHR46112:SF3">
    <property type="entry name" value="AMINOPEPTIDASE YPDF"/>
    <property type="match status" value="1"/>
</dbReference>
<accession>A0A7C5ZZV5</accession>
<dbReference type="SUPFAM" id="SSF55920">
    <property type="entry name" value="Creatinase/aminopeptidase"/>
    <property type="match status" value="1"/>
</dbReference>
<keyword evidence="2" id="KW-0378">Hydrolase</keyword>
<evidence type="ECO:0000313" key="2">
    <source>
        <dbReference type="EMBL" id="HHS37499.1"/>
    </source>
</evidence>
<dbReference type="InterPro" id="IPR050659">
    <property type="entry name" value="Peptidase_M24B"/>
</dbReference>
<sequence length="377" mass="42243">MELTRVQEILREERLDAWLLLSFGRSNSLALEVLALTHLHLTRRFAYLIPREGEPVHLCHAIEESLFPPLPGKRRTYHTWRGYLEALSELLEGQQRIALEYVPGGLIPYLSRVDGGSLDLLRGMGLELASSWPLLLLFQTWGEEKLRSHRRAAEGLVAAKDQAIAFLRQNPGSTEQAVQAILVQALEERGLVFDHPPMVAFGRNAANPHHTPTDKALEEGEVVLLDLWAKEKGGVYADITWMAGLRPPEAAHQAFQAVVKARDEAIRFVAEAYQRGRYPKGFEVDQVARKLLEDAGYGPYLRHRTGHNLGEEVHGSGPHLDDLETHDLRPLVPGLAFTVEPGLYLPSEFGVRTEVNVYLRPDGPEVTTPLQQEITPL</sequence>
<dbReference type="AlphaFoldDB" id="A0A7C5ZZV5"/>
<dbReference type="PANTHER" id="PTHR46112">
    <property type="entry name" value="AMINOPEPTIDASE"/>
    <property type="match status" value="1"/>
</dbReference>
<protein>
    <submittedName>
        <fullName evidence="2">Aminopeptidase P family protein</fullName>
    </submittedName>
</protein>
<name>A0A7C5ZZV5_9DEIN</name>